<protein>
    <recommendedName>
        <fullName evidence="6">SIAH-type domain-containing protein</fullName>
    </recommendedName>
</protein>
<dbReference type="EMBL" id="LWDX02046466">
    <property type="protein sequence ID" value="OEL22038.1"/>
    <property type="molecule type" value="Genomic_DNA"/>
</dbReference>
<name>A0A1E5VA74_9POAL</name>
<dbReference type="AlphaFoldDB" id="A0A1E5VA74"/>
<keyword evidence="8" id="KW-1185">Reference proteome</keyword>
<proteinExistence type="predicted"/>
<evidence type="ECO:0000259" key="6">
    <source>
        <dbReference type="PROSITE" id="PS51081"/>
    </source>
</evidence>
<evidence type="ECO:0000313" key="7">
    <source>
        <dbReference type="EMBL" id="OEL22038.1"/>
    </source>
</evidence>
<feature type="domain" description="SIAH-type" evidence="6">
    <location>
        <begin position="74"/>
        <end position="134"/>
    </location>
</feature>
<keyword evidence="1" id="KW-0479">Metal-binding</keyword>
<evidence type="ECO:0000313" key="8">
    <source>
        <dbReference type="Proteomes" id="UP000095767"/>
    </source>
</evidence>
<accession>A0A1E5VA74</accession>
<dbReference type="OrthoDB" id="4788989at2759"/>
<organism evidence="7 8">
    <name type="scientific">Dichanthelium oligosanthes</name>
    <dbReference type="NCBI Taxonomy" id="888268"/>
    <lineage>
        <taxon>Eukaryota</taxon>
        <taxon>Viridiplantae</taxon>
        <taxon>Streptophyta</taxon>
        <taxon>Embryophyta</taxon>
        <taxon>Tracheophyta</taxon>
        <taxon>Spermatophyta</taxon>
        <taxon>Magnoliopsida</taxon>
        <taxon>Liliopsida</taxon>
        <taxon>Poales</taxon>
        <taxon>Poaceae</taxon>
        <taxon>PACMAD clade</taxon>
        <taxon>Panicoideae</taxon>
        <taxon>Panicodae</taxon>
        <taxon>Paniceae</taxon>
        <taxon>Dichantheliinae</taxon>
        <taxon>Dichanthelium</taxon>
    </lineage>
</organism>
<dbReference type="GO" id="GO:0008270">
    <property type="term" value="F:zinc ion binding"/>
    <property type="evidence" value="ECO:0007669"/>
    <property type="project" value="UniProtKB-KW"/>
</dbReference>
<evidence type="ECO:0000256" key="3">
    <source>
        <dbReference type="ARBA" id="ARBA00022833"/>
    </source>
</evidence>
<comment type="caution">
    <text evidence="7">The sequence shown here is derived from an EMBL/GenBank/DDBJ whole genome shotgun (WGS) entry which is preliminary data.</text>
</comment>
<gene>
    <name evidence="7" type="ORF">BAE44_0016943</name>
</gene>
<feature type="compositionally biased region" description="Polar residues" evidence="5">
    <location>
        <begin position="11"/>
        <end position="21"/>
    </location>
</feature>
<dbReference type="InterPro" id="IPR013010">
    <property type="entry name" value="Znf_SIAH"/>
</dbReference>
<dbReference type="Proteomes" id="UP000095767">
    <property type="component" value="Unassembled WGS sequence"/>
</dbReference>
<dbReference type="SUPFAM" id="SSF49599">
    <property type="entry name" value="TRAF domain-like"/>
    <property type="match status" value="1"/>
</dbReference>
<dbReference type="InterPro" id="IPR044286">
    <property type="entry name" value="SINL_plant"/>
</dbReference>
<evidence type="ECO:0000256" key="1">
    <source>
        <dbReference type="ARBA" id="ARBA00022723"/>
    </source>
</evidence>
<evidence type="ECO:0000256" key="4">
    <source>
        <dbReference type="PROSITE-ProRule" id="PRU00455"/>
    </source>
</evidence>
<reference evidence="7 8" key="1">
    <citation type="submission" date="2016-09" db="EMBL/GenBank/DDBJ databases">
        <title>The draft genome of Dichanthelium oligosanthes: A C3 panicoid grass species.</title>
        <authorList>
            <person name="Studer A.J."/>
            <person name="Schnable J.C."/>
            <person name="Brutnell T.P."/>
        </authorList>
    </citation>
    <scope>NUCLEOTIDE SEQUENCE [LARGE SCALE GENOMIC DNA]</scope>
    <source>
        <strain evidence="8">cv. Kellogg 1175</strain>
        <tissue evidence="7">Leaf</tissue>
    </source>
</reference>
<sequence length="210" mass="22569">MAELHKRGSPLDSNGQLSQSAKKLREQQAVVPTNCVVKQEPEGQRKESIQAHACAAARATAFVACPDVDVYVRGARLPCPNKKFGYEACSVYYQAGDHECACQWALCRCSDPGCDADTSDSPARLAAHFASRHAWPVTDVSYAKAHRIALPRPSRGLHVLVAKEDESVFLVSLSALGPGTVAVSLVCVRANGGAAAGAPHFRCTLWERIR</sequence>
<dbReference type="PROSITE" id="PS51081">
    <property type="entry name" value="ZF_SIAH"/>
    <property type="match status" value="1"/>
</dbReference>
<evidence type="ECO:0000256" key="2">
    <source>
        <dbReference type="ARBA" id="ARBA00022771"/>
    </source>
</evidence>
<feature type="region of interest" description="Disordered" evidence="5">
    <location>
        <begin position="1"/>
        <end position="23"/>
    </location>
</feature>
<dbReference type="PANTHER" id="PTHR46632:SF9">
    <property type="entry name" value="RING-TYPE E3 UBIQUITIN TRANSFERASE"/>
    <property type="match status" value="1"/>
</dbReference>
<keyword evidence="3" id="KW-0862">Zinc</keyword>
<dbReference type="PANTHER" id="PTHR46632">
    <property type="entry name" value="E3 UBIQUITIN-PROTEIN LIGASE SINA-LIKE 4"/>
    <property type="match status" value="1"/>
</dbReference>
<keyword evidence="2 4" id="KW-0863">Zinc-finger</keyword>
<evidence type="ECO:0000256" key="5">
    <source>
        <dbReference type="SAM" id="MobiDB-lite"/>
    </source>
</evidence>